<protein>
    <submittedName>
        <fullName evidence="3">Metal-binding protein</fullName>
    </submittedName>
</protein>
<dbReference type="GO" id="GO:0006355">
    <property type="term" value="P:regulation of DNA-templated transcription"/>
    <property type="evidence" value="ECO:0007669"/>
    <property type="project" value="InterPro"/>
</dbReference>
<dbReference type="RefSeq" id="WP_165265519.1">
    <property type="nucleotide sequence ID" value="NZ_JAALLS010000002.1"/>
</dbReference>
<name>A0A6M1T7I7_9BACT</name>
<dbReference type="InterPro" id="IPR035451">
    <property type="entry name" value="Ada-like_dom_sf"/>
</dbReference>
<sequence length="87" mass="10105">MIRQVVLGITEKEQKQKIRSLIRNGTISLAGNRDLKIYGRLNCGSGKQMNAENRVFFCNEKEALQKGYRPCGTCMHKRYLQWKEKQA</sequence>
<evidence type="ECO:0000259" key="2">
    <source>
        <dbReference type="Pfam" id="PF02805"/>
    </source>
</evidence>
<reference evidence="3 4" key="1">
    <citation type="submission" date="2020-02" db="EMBL/GenBank/DDBJ databases">
        <title>Aliifodinibius halophilus 2W32, complete genome.</title>
        <authorList>
            <person name="Li Y."/>
            <person name="Wu S."/>
        </authorList>
    </citation>
    <scope>NUCLEOTIDE SEQUENCE [LARGE SCALE GENOMIC DNA]</scope>
    <source>
        <strain evidence="3 4">2W32</strain>
    </source>
</reference>
<dbReference type="EMBL" id="JAALLS010000002">
    <property type="protein sequence ID" value="NGP87084.1"/>
    <property type="molecule type" value="Genomic_DNA"/>
</dbReference>
<comment type="caution">
    <text evidence="3">The sequence shown here is derived from an EMBL/GenBank/DDBJ whole genome shotgun (WGS) entry which is preliminary data.</text>
</comment>
<dbReference type="GO" id="GO:0003677">
    <property type="term" value="F:DNA binding"/>
    <property type="evidence" value="ECO:0007669"/>
    <property type="project" value="InterPro"/>
</dbReference>
<dbReference type="Pfam" id="PF02805">
    <property type="entry name" value="Ada_Zn_binding"/>
    <property type="match status" value="1"/>
</dbReference>
<dbReference type="AlphaFoldDB" id="A0A6M1T7I7"/>
<gene>
    <name evidence="3" type="ORF">G3569_01855</name>
</gene>
<dbReference type="SUPFAM" id="SSF57884">
    <property type="entry name" value="Ada DNA repair protein, N-terminal domain (N-Ada 10)"/>
    <property type="match status" value="1"/>
</dbReference>
<evidence type="ECO:0000313" key="3">
    <source>
        <dbReference type="EMBL" id="NGP87084.1"/>
    </source>
</evidence>
<dbReference type="GO" id="GO:0008168">
    <property type="term" value="F:methyltransferase activity"/>
    <property type="evidence" value="ECO:0007669"/>
    <property type="project" value="InterPro"/>
</dbReference>
<dbReference type="Proteomes" id="UP000479132">
    <property type="component" value="Unassembled WGS sequence"/>
</dbReference>
<keyword evidence="4" id="KW-1185">Reference proteome</keyword>
<dbReference type="GO" id="GO:0006281">
    <property type="term" value="P:DNA repair"/>
    <property type="evidence" value="ECO:0007669"/>
    <property type="project" value="InterPro"/>
</dbReference>
<evidence type="ECO:0000313" key="4">
    <source>
        <dbReference type="Proteomes" id="UP000479132"/>
    </source>
</evidence>
<accession>A0A6M1T7I7</accession>
<dbReference type="Gene3D" id="3.40.10.10">
    <property type="entry name" value="DNA Methylphosphotriester Repair Domain"/>
    <property type="match status" value="1"/>
</dbReference>
<dbReference type="GO" id="GO:0008270">
    <property type="term" value="F:zinc ion binding"/>
    <property type="evidence" value="ECO:0007669"/>
    <property type="project" value="InterPro"/>
</dbReference>
<dbReference type="InterPro" id="IPR004026">
    <property type="entry name" value="Ada_DNA_repair_Zn-bd"/>
</dbReference>
<proteinExistence type="predicted"/>
<organism evidence="3 4">
    <name type="scientific">Fodinibius halophilus</name>
    <dbReference type="NCBI Taxonomy" id="1736908"/>
    <lineage>
        <taxon>Bacteria</taxon>
        <taxon>Pseudomonadati</taxon>
        <taxon>Balneolota</taxon>
        <taxon>Balneolia</taxon>
        <taxon>Balneolales</taxon>
        <taxon>Balneolaceae</taxon>
        <taxon>Fodinibius</taxon>
    </lineage>
</organism>
<keyword evidence="1" id="KW-0010">Activator</keyword>
<evidence type="ECO:0000256" key="1">
    <source>
        <dbReference type="ARBA" id="ARBA00023159"/>
    </source>
</evidence>
<feature type="domain" description="Ada DNA repair metal-binding" evidence="2">
    <location>
        <begin position="30"/>
        <end position="74"/>
    </location>
</feature>